<protein>
    <submittedName>
        <fullName evidence="2">Kinesin-like calmodulin-binding protein</fullName>
    </submittedName>
</protein>
<dbReference type="AlphaFoldDB" id="A0A392QU67"/>
<evidence type="ECO:0000313" key="2">
    <source>
        <dbReference type="EMBL" id="MCI27923.1"/>
    </source>
</evidence>
<proteinExistence type="predicted"/>
<organism evidence="2 3">
    <name type="scientific">Trifolium medium</name>
    <dbReference type="NCBI Taxonomy" id="97028"/>
    <lineage>
        <taxon>Eukaryota</taxon>
        <taxon>Viridiplantae</taxon>
        <taxon>Streptophyta</taxon>
        <taxon>Embryophyta</taxon>
        <taxon>Tracheophyta</taxon>
        <taxon>Spermatophyta</taxon>
        <taxon>Magnoliopsida</taxon>
        <taxon>eudicotyledons</taxon>
        <taxon>Gunneridae</taxon>
        <taxon>Pentapetalae</taxon>
        <taxon>rosids</taxon>
        <taxon>fabids</taxon>
        <taxon>Fabales</taxon>
        <taxon>Fabaceae</taxon>
        <taxon>Papilionoideae</taxon>
        <taxon>50 kb inversion clade</taxon>
        <taxon>NPAAA clade</taxon>
        <taxon>Hologalegina</taxon>
        <taxon>IRL clade</taxon>
        <taxon>Trifolieae</taxon>
        <taxon>Trifolium</taxon>
    </lineage>
</organism>
<feature type="non-terminal residue" evidence="2">
    <location>
        <position position="1"/>
    </location>
</feature>
<accession>A0A392QU67</accession>
<dbReference type="EMBL" id="LXQA010162363">
    <property type="protein sequence ID" value="MCI27923.1"/>
    <property type="molecule type" value="Genomic_DNA"/>
</dbReference>
<reference evidence="2 3" key="1">
    <citation type="journal article" date="2018" name="Front. Plant Sci.">
        <title>Red Clover (Trifolium pratense) and Zigzag Clover (T. medium) - A Picture of Genomic Similarities and Differences.</title>
        <authorList>
            <person name="Dluhosova J."/>
            <person name="Istvanek J."/>
            <person name="Nedelnik J."/>
            <person name="Repkova J."/>
        </authorList>
    </citation>
    <scope>NUCLEOTIDE SEQUENCE [LARGE SCALE GENOMIC DNA]</scope>
    <source>
        <strain evidence="3">cv. 10/8</strain>
        <tissue evidence="2">Leaf</tissue>
    </source>
</reference>
<evidence type="ECO:0000259" key="1">
    <source>
        <dbReference type="PROSITE" id="PS51016"/>
    </source>
</evidence>
<dbReference type="Proteomes" id="UP000265520">
    <property type="component" value="Unassembled WGS sequence"/>
</dbReference>
<dbReference type="GO" id="GO:0005856">
    <property type="term" value="C:cytoskeleton"/>
    <property type="evidence" value="ECO:0007669"/>
    <property type="project" value="InterPro"/>
</dbReference>
<dbReference type="PROSITE" id="PS51016">
    <property type="entry name" value="MYTH4"/>
    <property type="match status" value="1"/>
</dbReference>
<comment type="caution">
    <text evidence="2">The sequence shown here is derived from an EMBL/GenBank/DDBJ whole genome shotgun (WGS) entry which is preliminary data.</text>
</comment>
<sequence length="81" mass="8924">IQNIAHGVATDSEIQTLALNTLNALKRSVKAGPRHIIPGREEIEALLTGRKLTNIVFFLDETFEEITYDMSTTVADAVEVL</sequence>
<dbReference type="InterPro" id="IPR000857">
    <property type="entry name" value="MyTH4_dom"/>
</dbReference>
<name>A0A392QU67_9FABA</name>
<keyword evidence="3" id="KW-1185">Reference proteome</keyword>
<evidence type="ECO:0000313" key="3">
    <source>
        <dbReference type="Proteomes" id="UP000265520"/>
    </source>
</evidence>
<feature type="domain" description="MyTH4" evidence="1">
    <location>
        <begin position="1"/>
        <end position="47"/>
    </location>
</feature>